<feature type="transmembrane region" description="Helical" evidence="5">
    <location>
        <begin position="134"/>
        <end position="153"/>
    </location>
</feature>
<sequence length="197" mass="21619">MTFLLSLLHFEVRFLFCALAPNSTALIIGRAIAGVGSARLFSGALIILTFSTLLENRPIFTGLIIAIYGIASVVGPLIGGAFTDHLTWRWCFYVNLPIDGATFFIMVYCIPAWFQAIHCVPATQSGIETLPMMIAQTVTSLVTDAIVSIIGYYTSCKYRSLVLPSIGADLMTIGTVDIVTGRLLRYLADAVWRRYRP</sequence>
<feature type="transmembrane region" description="Helical" evidence="5">
    <location>
        <begin position="59"/>
        <end position="78"/>
    </location>
</feature>
<feature type="domain" description="Major facilitator superfamily (MFS) profile" evidence="6">
    <location>
        <begin position="1"/>
        <end position="197"/>
    </location>
</feature>
<protein>
    <submittedName>
        <fullName evidence="7">Major facilitator superfamily (MFS) profile domain-containing protein</fullName>
    </submittedName>
</protein>
<comment type="subcellular location">
    <subcellularLocation>
        <location evidence="1">Membrane</location>
        <topology evidence="1">Multi-pass membrane protein</topology>
    </subcellularLocation>
</comment>
<dbReference type="InterPro" id="IPR020846">
    <property type="entry name" value="MFS_dom"/>
</dbReference>
<keyword evidence="2 5" id="KW-0812">Transmembrane</keyword>
<feature type="transmembrane region" description="Helical" evidence="5">
    <location>
        <begin position="12"/>
        <end position="29"/>
    </location>
</feature>
<dbReference type="SUPFAM" id="SSF103473">
    <property type="entry name" value="MFS general substrate transporter"/>
    <property type="match status" value="1"/>
</dbReference>
<keyword evidence="4 5" id="KW-0472">Membrane</keyword>
<feature type="transmembrane region" description="Helical" evidence="5">
    <location>
        <begin position="90"/>
        <end position="114"/>
    </location>
</feature>
<evidence type="ECO:0000256" key="4">
    <source>
        <dbReference type="ARBA" id="ARBA00023136"/>
    </source>
</evidence>
<dbReference type="InterPro" id="IPR011701">
    <property type="entry name" value="MFS"/>
</dbReference>
<reference evidence="7 8" key="1">
    <citation type="submission" date="2024-02" db="EMBL/GenBank/DDBJ databases">
        <title>First draft genome assembly of two strains of Seiridium cardinale.</title>
        <authorList>
            <person name="Emiliani G."/>
            <person name="Scali E."/>
        </authorList>
    </citation>
    <scope>NUCLEOTIDE SEQUENCE [LARGE SCALE GENOMIC DNA]</scope>
    <source>
        <strain evidence="7 8">BM-138-000479</strain>
    </source>
</reference>
<dbReference type="Proteomes" id="UP001465668">
    <property type="component" value="Unassembled WGS sequence"/>
</dbReference>
<evidence type="ECO:0000313" key="8">
    <source>
        <dbReference type="Proteomes" id="UP001465668"/>
    </source>
</evidence>
<dbReference type="Gene3D" id="1.20.1720.10">
    <property type="entry name" value="Multidrug resistance protein D"/>
    <property type="match status" value="1"/>
</dbReference>
<dbReference type="EMBL" id="JARVKM010000086">
    <property type="protein sequence ID" value="KAK9770772.1"/>
    <property type="molecule type" value="Genomic_DNA"/>
</dbReference>
<evidence type="ECO:0000256" key="1">
    <source>
        <dbReference type="ARBA" id="ARBA00004141"/>
    </source>
</evidence>
<keyword evidence="3 5" id="KW-1133">Transmembrane helix</keyword>
<evidence type="ECO:0000256" key="3">
    <source>
        <dbReference type="ARBA" id="ARBA00022989"/>
    </source>
</evidence>
<name>A0ABR2XAI6_9PEZI</name>
<dbReference type="PANTHER" id="PTHR23501:SF198">
    <property type="entry name" value="AZOLE RESISTANCE PROTEIN 1-RELATED"/>
    <property type="match status" value="1"/>
</dbReference>
<evidence type="ECO:0000256" key="5">
    <source>
        <dbReference type="SAM" id="Phobius"/>
    </source>
</evidence>
<evidence type="ECO:0000313" key="7">
    <source>
        <dbReference type="EMBL" id="KAK9770772.1"/>
    </source>
</evidence>
<accession>A0ABR2XAI6</accession>
<keyword evidence="8" id="KW-1185">Reference proteome</keyword>
<gene>
    <name evidence="7" type="ORF">SCAR479_12563</name>
</gene>
<proteinExistence type="predicted"/>
<evidence type="ECO:0000259" key="6">
    <source>
        <dbReference type="PROSITE" id="PS50850"/>
    </source>
</evidence>
<organism evidence="7 8">
    <name type="scientific">Seiridium cardinale</name>
    <dbReference type="NCBI Taxonomy" id="138064"/>
    <lineage>
        <taxon>Eukaryota</taxon>
        <taxon>Fungi</taxon>
        <taxon>Dikarya</taxon>
        <taxon>Ascomycota</taxon>
        <taxon>Pezizomycotina</taxon>
        <taxon>Sordariomycetes</taxon>
        <taxon>Xylariomycetidae</taxon>
        <taxon>Amphisphaeriales</taxon>
        <taxon>Sporocadaceae</taxon>
        <taxon>Seiridium</taxon>
    </lineage>
</organism>
<dbReference type="InterPro" id="IPR036259">
    <property type="entry name" value="MFS_trans_sf"/>
</dbReference>
<evidence type="ECO:0000256" key="2">
    <source>
        <dbReference type="ARBA" id="ARBA00022692"/>
    </source>
</evidence>
<dbReference type="PROSITE" id="PS50850">
    <property type="entry name" value="MFS"/>
    <property type="match status" value="1"/>
</dbReference>
<dbReference type="Pfam" id="PF07690">
    <property type="entry name" value="MFS_1"/>
    <property type="match status" value="1"/>
</dbReference>
<comment type="caution">
    <text evidence="7">The sequence shown here is derived from an EMBL/GenBank/DDBJ whole genome shotgun (WGS) entry which is preliminary data.</text>
</comment>
<dbReference type="PANTHER" id="PTHR23501">
    <property type="entry name" value="MAJOR FACILITATOR SUPERFAMILY"/>
    <property type="match status" value="1"/>
</dbReference>